<dbReference type="Proteomes" id="UP000000763">
    <property type="component" value="Chromosome 10"/>
</dbReference>
<reference evidence="2" key="2">
    <citation type="journal article" date="2008" name="Nucleic Acids Res.">
        <title>The rice annotation project database (RAP-DB): 2008 update.</title>
        <authorList>
            <consortium name="The rice annotation project (RAP)"/>
        </authorList>
    </citation>
    <scope>GENOME REANNOTATION</scope>
    <source>
        <strain evidence="2">cv. Nipponbare</strain>
    </source>
</reference>
<name>Q7G415_ORYSJ</name>
<dbReference type="EMBL" id="AC092172">
    <property type="protein sequence ID" value="AAM18171.1"/>
    <property type="molecule type" value="Genomic_DNA"/>
</dbReference>
<accession>Q7G415</accession>
<reference evidence="2" key="1">
    <citation type="journal article" date="2005" name="Nature">
        <title>The map-based sequence of the rice genome.</title>
        <authorList>
            <consortium name="International rice genome sequencing project (IRGSP)"/>
            <person name="Matsumoto T."/>
            <person name="Wu J."/>
            <person name="Kanamori H."/>
            <person name="Katayose Y."/>
            <person name="Fujisawa M."/>
            <person name="Namiki N."/>
            <person name="Mizuno H."/>
            <person name="Yamamoto K."/>
            <person name="Antonio B.A."/>
            <person name="Baba T."/>
            <person name="Sakata K."/>
            <person name="Nagamura Y."/>
            <person name="Aoki H."/>
            <person name="Arikawa K."/>
            <person name="Arita K."/>
            <person name="Bito T."/>
            <person name="Chiden Y."/>
            <person name="Fujitsuka N."/>
            <person name="Fukunaka R."/>
            <person name="Hamada M."/>
            <person name="Harada C."/>
            <person name="Hayashi A."/>
            <person name="Hijishita S."/>
            <person name="Honda M."/>
            <person name="Hosokawa S."/>
            <person name="Ichikawa Y."/>
            <person name="Idonuma A."/>
            <person name="Iijima M."/>
            <person name="Ikeda M."/>
            <person name="Ikeno M."/>
            <person name="Ito K."/>
            <person name="Ito S."/>
            <person name="Ito T."/>
            <person name="Ito Y."/>
            <person name="Ito Y."/>
            <person name="Iwabuchi A."/>
            <person name="Kamiya K."/>
            <person name="Karasawa W."/>
            <person name="Kurita K."/>
            <person name="Katagiri S."/>
            <person name="Kikuta A."/>
            <person name="Kobayashi H."/>
            <person name="Kobayashi N."/>
            <person name="Machita K."/>
            <person name="Maehara T."/>
            <person name="Masukawa M."/>
            <person name="Mizubayashi T."/>
            <person name="Mukai Y."/>
            <person name="Nagasaki H."/>
            <person name="Nagata Y."/>
            <person name="Naito S."/>
            <person name="Nakashima M."/>
            <person name="Nakama Y."/>
            <person name="Nakamichi Y."/>
            <person name="Nakamura M."/>
            <person name="Meguro A."/>
            <person name="Negishi M."/>
            <person name="Ohta I."/>
            <person name="Ohta T."/>
            <person name="Okamoto M."/>
            <person name="Ono N."/>
            <person name="Saji S."/>
            <person name="Sakaguchi M."/>
            <person name="Sakai K."/>
            <person name="Shibata M."/>
            <person name="Shimokawa T."/>
            <person name="Song J."/>
            <person name="Takazaki Y."/>
            <person name="Terasawa K."/>
            <person name="Tsugane M."/>
            <person name="Tsuji K."/>
            <person name="Ueda S."/>
            <person name="Waki K."/>
            <person name="Yamagata H."/>
            <person name="Yamamoto M."/>
            <person name="Yamamoto S."/>
            <person name="Yamane H."/>
            <person name="Yoshiki S."/>
            <person name="Yoshihara R."/>
            <person name="Yukawa K."/>
            <person name="Zhong H."/>
            <person name="Yano M."/>
            <person name="Yuan Q."/>
            <person name="Ouyang S."/>
            <person name="Liu J."/>
            <person name="Jones K.M."/>
            <person name="Gansberger K."/>
            <person name="Moffat K."/>
            <person name="Hill J."/>
            <person name="Bera J."/>
            <person name="Fadrosh D."/>
            <person name="Jin S."/>
            <person name="Johri S."/>
            <person name="Kim M."/>
            <person name="Overton L."/>
            <person name="Reardon M."/>
            <person name="Tsitrin T."/>
            <person name="Vuong H."/>
            <person name="Weaver B."/>
            <person name="Ciecko A."/>
            <person name="Tallon L."/>
            <person name="Jackson J."/>
            <person name="Pai G."/>
            <person name="Aken S.V."/>
            <person name="Utterback T."/>
            <person name="Reidmuller S."/>
            <person name="Feldblyum T."/>
            <person name="Hsiao J."/>
            <person name="Zismann V."/>
            <person name="Iobst S."/>
            <person name="de Vazeille A.R."/>
            <person name="Buell C.R."/>
            <person name="Ying K."/>
            <person name="Li Y."/>
            <person name="Lu T."/>
            <person name="Huang Y."/>
            <person name="Zhao Q."/>
            <person name="Feng Q."/>
            <person name="Zhang L."/>
            <person name="Zhu J."/>
            <person name="Weng Q."/>
            <person name="Mu J."/>
            <person name="Lu Y."/>
            <person name="Fan D."/>
            <person name="Liu Y."/>
            <person name="Guan J."/>
            <person name="Zhang Y."/>
            <person name="Yu S."/>
            <person name="Liu X."/>
            <person name="Zhang Y."/>
            <person name="Hong G."/>
            <person name="Han B."/>
            <person name="Choisne N."/>
            <person name="Demange N."/>
            <person name="Orjeda G."/>
            <person name="Samain S."/>
            <person name="Cattolico L."/>
            <person name="Pelletier E."/>
            <person name="Couloux A."/>
            <person name="Segurens B."/>
            <person name="Wincker P."/>
            <person name="D'Hont A."/>
            <person name="Scarpelli C."/>
            <person name="Weissenbach J."/>
            <person name="Salanoubat M."/>
            <person name="Quetier F."/>
            <person name="Yu Y."/>
            <person name="Kim H.R."/>
            <person name="Rambo T."/>
            <person name="Currie J."/>
            <person name="Collura K."/>
            <person name="Luo M."/>
            <person name="Yang T."/>
            <person name="Ammiraju J.S.S."/>
            <person name="Engler F."/>
            <person name="Soderlund C."/>
            <person name="Wing R.A."/>
            <person name="Palmer L.E."/>
            <person name="de la Bastide M."/>
            <person name="Spiegel L."/>
            <person name="Nascimento L."/>
            <person name="Zutavern T."/>
            <person name="O'Shaughnessy A."/>
            <person name="Dike S."/>
            <person name="Dedhia N."/>
            <person name="Preston R."/>
            <person name="Balija V."/>
            <person name="McCombie W.R."/>
            <person name="Chow T."/>
            <person name="Chen H."/>
            <person name="Chung M."/>
            <person name="Chen C."/>
            <person name="Shaw J."/>
            <person name="Wu H."/>
            <person name="Hsiao K."/>
            <person name="Chao Y."/>
            <person name="Chu M."/>
            <person name="Cheng C."/>
            <person name="Hour A."/>
            <person name="Lee P."/>
            <person name="Lin S."/>
            <person name="Lin Y."/>
            <person name="Liou J."/>
            <person name="Liu S."/>
            <person name="Hsing Y."/>
            <person name="Raghuvanshi S."/>
            <person name="Mohanty A."/>
            <person name="Bharti A.K."/>
            <person name="Gaur A."/>
            <person name="Gupta V."/>
            <person name="Kumar D."/>
            <person name="Ravi V."/>
            <person name="Vij S."/>
            <person name="Kapur A."/>
            <person name="Khurana P."/>
            <person name="Khurana P."/>
            <person name="Khurana J.P."/>
            <person name="Tyagi A.K."/>
            <person name="Gaikwad K."/>
            <person name="Singh A."/>
            <person name="Dalal V."/>
            <person name="Srivastava S."/>
            <person name="Dixit A."/>
            <person name="Pal A.K."/>
            <person name="Ghazi I.A."/>
            <person name="Yadav M."/>
            <person name="Pandit A."/>
            <person name="Bhargava A."/>
            <person name="Sureshbabu K."/>
            <person name="Batra K."/>
            <person name="Sharma T.R."/>
            <person name="Mohapatra T."/>
            <person name="Singh N.K."/>
            <person name="Messing J."/>
            <person name="Nelson A.B."/>
            <person name="Fuks G."/>
            <person name="Kavchok S."/>
            <person name="Keizer G."/>
            <person name="Linton E."/>
            <person name="Llaca V."/>
            <person name="Song R."/>
            <person name="Tanyolac B."/>
            <person name="Young S."/>
            <person name="Ho-Il K."/>
            <person name="Hahn J.H."/>
            <person name="Sangsakoo G."/>
            <person name="Vanavichit A."/>
            <person name="de Mattos Luiz.A.T."/>
            <person name="Zimmer P.D."/>
            <person name="Malone G."/>
            <person name="Dellagostin O."/>
            <person name="de Oliveira A.C."/>
            <person name="Bevan M."/>
            <person name="Bancroft I."/>
            <person name="Minx P."/>
            <person name="Cordum H."/>
            <person name="Wilson R."/>
            <person name="Cheng Z."/>
            <person name="Jin W."/>
            <person name="Jiang J."/>
            <person name="Leong S.A."/>
            <person name="Iwama H."/>
            <person name="Gojobori T."/>
            <person name="Itoh T."/>
            <person name="Niimura Y."/>
            <person name="Fujii Y."/>
            <person name="Habara T."/>
            <person name="Sakai H."/>
            <person name="Sato Y."/>
            <person name="Wilson G."/>
            <person name="Kumar K."/>
            <person name="McCouch S."/>
            <person name="Juretic N."/>
            <person name="Hoen D."/>
            <person name="Wright S."/>
            <person name="Bruskiewich R."/>
            <person name="Bureau T."/>
            <person name="Miyao A."/>
            <person name="Hirochika H."/>
            <person name="Nishikawa T."/>
            <person name="Kadowaki K."/>
            <person name="Sugiura M."/>
            <person name="Burr B."/>
            <person name="Sasaki T."/>
        </authorList>
    </citation>
    <scope>NUCLEOTIDE SEQUENCE [LARGE SCALE GENOMIC DNA]</scope>
    <source>
        <strain evidence="2">cv. Nipponbare</strain>
    </source>
</reference>
<dbReference type="AlphaFoldDB" id="Q7G415"/>
<evidence type="ECO:0000313" key="2">
    <source>
        <dbReference type="Proteomes" id="UP000000763"/>
    </source>
</evidence>
<sequence length="57" mass="6586">MATIDTTVAHIKIKMPKCWNHIRTPITLLISNVRQICIRAPFWVHEYLMGLVVDALL</sequence>
<gene>
    <name evidence="1" type="ORF">OSJNBa0014J14.31</name>
</gene>
<evidence type="ECO:0000313" key="1">
    <source>
        <dbReference type="EMBL" id="AAM18171.1"/>
    </source>
</evidence>
<organism evidence="1 2">
    <name type="scientific">Oryza sativa subsp. japonica</name>
    <name type="common">Rice</name>
    <dbReference type="NCBI Taxonomy" id="39947"/>
    <lineage>
        <taxon>Eukaryota</taxon>
        <taxon>Viridiplantae</taxon>
        <taxon>Streptophyta</taxon>
        <taxon>Embryophyta</taxon>
        <taxon>Tracheophyta</taxon>
        <taxon>Spermatophyta</taxon>
        <taxon>Magnoliopsida</taxon>
        <taxon>Liliopsida</taxon>
        <taxon>Poales</taxon>
        <taxon>Poaceae</taxon>
        <taxon>BOP clade</taxon>
        <taxon>Oryzoideae</taxon>
        <taxon>Oryzeae</taxon>
        <taxon>Oryzinae</taxon>
        <taxon>Oryza</taxon>
        <taxon>Oryza sativa</taxon>
    </lineage>
</organism>
<proteinExistence type="predicted"/>
<protein>
    <submittedName>
        <fullName evidence="1">Uncharacterized protein</fullName>
    </submittedName>
</protein>